<dbReference type="OrthoDB" id="6486656at2759"/>
<dbReference type="Pfam" id="PF19086">
    <property type="entry name" value="Terpene_syn_C_2"/>
    <property type="match status" value="1"/>
</dbReference>
<evidence type="ECO:0000256" key="3">
    <source>
        <dbReference type="ARBA" id="ARBA00022723"/>
    </source>
</evidence>
<dbReference type="SUPFAM" id="SSF48576">
    <property type="entry name" value="Terpenoid synthases"/>
    <property type="match status" value="1"/>
</dbReference>
<keyword evidence="5 6" id="KW-0456">Lyase</keyword>
<evidence type="ECO:0000256" key="2">
    <source>
        <dbReference type="ARBA" id="ARBA00006333"/>
    </source>
</evidence>
<dbReference type="InterPro" id="IPR008949">
    <property type="entry name" value="Isoprenoid_synthase_dom_sf"/>
</dbReference>
<dbReference type="GO" id="GO:0010333">
    <property type="term" value="F:terpene synthase activity"/>
    <property type="evidence" value="ECO:0007669"/>
    <property type="project" value="InterPro"/>
</dbReference>
<gene>
    <name evidence="7" type="ORF">MVEN_02372500</name>
</gene>
<proteinExistence type="inferred from homology"/>
<dbReference type="PANTHER" id="PTHR35201:SF4">
    <property type="entry name" value="BETA-PINACENE SYNTHASE-RELATED"/>
    <property type="match status" value="1"/>
</dbReference>
<evidence type="ECO:0000256" key="4">
    <source>
        <dbReference type="ARBA" id="ARBA00022842"/>
    </source>
</evidence>
<name>A0A8H6X293_9AGAR</name>
<evidence type="ECO:0000256" key="1">
    <source>
        <dbReference type="ARBA" id="ARBA00001946"/>
    </source>
</evidence>
<protein>
    <recommendedName>
        <fullName evidence="6">Terpene synthase</fullName>
        <ecNumber evidence="6">4.2.3.-</ecNumber>
    </recommendedName>
</protein>
<dbReference type="GO" id="GO:0046872">
    <property type="term" value="F:metal ion binding"/>
    <property type="evidence" value="ECO:0007669"/>
    <property type="project" value="UniProtKB-KW"/>
</dbReference>
<comment type="similarity">
    <text evidence="2 6">Belongs to the terpene synthase family.</text>
</comment>
<dbReference type="EMBL" id="JACAZI010000030">
    <property type="protein sequence ID" value="KAF7333077.1"/>
    <property type="molecule type" value="Genomic_DNA"/>
</dbReference>
<reference evidence="7" key="1">
    <citation type="submission" date="2020-05" db="EMBL/GenBank/DDBJ databases">
        <title>Mycena genomes resolve the evolution of fungal bioluminescence.</title>
        <authorList>
            <person name="Tsai I.J."/>
        </authorList>
    </citation>
    <scope>NUCLEOTIDE SEQUENCE</scope>
    <source>
        <strain evidence="7">CCC161011</strain>
    </source>
</reference>
<keyword evidence="4 6" id="KW-0460">Magnesium</keyword>
<evidence type="ECO:0000313" key="8">
    <source>
        <dbReference type="Proteomes" id="UP000620124"/>
    </source>
</evidence>
<comment type="caution">
    <text evidence="7">The sequence shown here is derived from an EMBL/GenBank/DDBJ whole genome shotgun (WGS) entry which is preliminary data.</text>
</comment>
<evidence type="ECO:0000256" key="6">
    <source>
        <dbReference type="RuleBase" id="RU366034"/>
    </source>
</evidence>
<dbReference type="GO" id="GO:0008299">
    <property type="term" value="P:isoprenoid biosynthetic process"/>
    <property type="evidence" value="ECO:0007669"/>
    <property type="project" value="UniProtKB-ARBA"/>
</dbReference>
<dbReference type="AlphaFoldDB" id="A0A8H6X293"/>
<dbReference type="Gene3D" id="1.10.600.10">
    <property type="entry name" value="Farnesyl Diphosphate Synthase"/>
    <property type="match status" value="1"/>
</dbReference>
<dbReference type="Proteomes" id="UP000620124">
    <property type="component" value="Unassembled WGS sequence"/>
</dbReference>
<evidence type="ECO:0000256" key="5">
    <source>
        <dbReference type="ARBA" id="ARBA00023239"/>
    </source>
</evidence>
<organism evidence="7 8">
    <name type="scientific">Mycena venus</name>
    <dbReference type="NCBI Taxonomy" id="2733690"/>
    <lineage>
        <taxon>Eukaryota</taxon>
        <taxon>Fungi</taxon>
        <taxon>Dikarya</taxon>
        <taxon>Basidiomycota</taxon>
        <taxon>Agaricomycotina</taxon>
        <taxon>Agaricomycetes</taxon>
        <taxon>Agaricomycetidae</taxon>
        <taxon>Agaricales</taxon>
        <taxon>Marasmiineae</taxon>
        <taxon>Mycenaceae</taxon>
        <taxon>Mycena</taxon>
    </lineage>
</organism>
<sequence>MPTKVREPIQLLFPDTLCNWPWPRHLNSHFEVCKDESAAWLETFNAFSPKAQKAFNRCDFSESRSLCTAFNLLKISSDLLASLAYPLLDKGEVPALHVVGCDLMNLFFLIDEHFDKSDTNRAKIQADIVMHALRNPNMVRPHGEWIGGEVARQFWLNAIRIATPTSQRRFIDEFHVYMDSMVQKAQDRTEDHIRGIDEYFAVRRVTIGVKAAIVINEIRMNIPDEVLRNEHIETLISASIDMILIANDLYSYNVEQARGDDRHNLVAIVMRALNLDLAATFKWISDYHDGLVEKFLTAFSRVRGYDVWSFESERYFGKRGKEIQMTRTVELLPKVVAGPETAAPEILVSEN</sequence>
<keyword evidence="8" id="KW-1185">Reference proteome</keyword>
<keyword evidence="3 6" id="KW-0479">Metal-binding</keyword>
<dbReference type="InterPro" id="IPR034686">
    <property type="entry name" value="Terpene_cyclase-like_2"/>
</dbReference>
<dbReference type="EC" id="4.2.3.-" evidence="6"/>
<accession>A0A8H6X293</accession>
<evidence type="ECO:0000313" key="7">
    <source>
        <dbReference type="EMBL" id="KAF7333077.1"/>
    </source>
</evidence>
<comment type="cofactor">
    <cofactor evidence="1 6">
        <name>Mg(2+)</name>
        <dbReference type="ChEBI" id="CHEBI:18420"/>
    </cofactor>
</comment>
<dbReference type="PANTHER" id="PTHR35201">
    <property type="entry name" value="TERPENE SYNTHASE"/>
    <property type="match status" value="1"/>
</dbReference>